<accession>A0ABR3QBB8</accession>
<evidence type="ECO:0000256" key="1">
    <source>
        <dbReference type="SAM" id="MobiDB-lite"/>
    </source>
</evidence>
<gene>
    <name evidence="2" type="ORF">Q8F55_002779</name>
</gene>
<evidence type="ECO:0000313" key="2">
    <source>
        <dbReference type="EMBL" id="KAL1411812.1"/>
    </source>
</evidence>
<protein>
    <submittedName>
        <fullName evidence="2">Uncharacterized protein</fullName>
    </submittedName>
</protein>
<reference evidence="2 3" key="1">
    <citation type="submission" date="2023-08" db="EMBL/GenBank/DDBJ databases">
        <title>Annotated Genome Sequence of Vanrija albida AlHP1.</title>
        <authorList>
            <person name="Herzog R."/>
        </authorList>
    </citation>
    <scope>NUCLEOTIDE SEQUENCE [LARGE SCALE GENOMIC DNA]</scope>
    <source>
        <strain evidence="2 3">AlHP1</strain>
    </source>
</reference>
<feature type="region of interest" description="Disordered" evidence="1">
    <location>
        <begin position="132"/>
        <end position="164"/>
    </location>
</feature>
<dbReference type="GeneID" id="95983822"/>
<comment type="caution">
    <text evidence="2">The sequence shown here is derived from an EMBL/GenBank/DDBJ whole genome shotgun (WGS) entry which is preliminary data.</text>
</comment>
<keyword evidence="3" id="KW-1185">Reference proteome</keyword>
<organism evidence="2 3">
    <name type="scientific">Vanrija albida</name>
    <dbReference type="NCBI Taxonomy" id="181172"/>
    <lineage>
        <taxon>Eukaryota</taxon>
        <taxon>Fungi</taxon>
        <taxon>Dikarya</taxon>
        <taxon>Basidiomycota</taxon>
        <taxon>Agaricomycotina</taxon>
        <taxon>Tremellomycetes</taxon>
        <taxon>Trichosporonales</taxon>
        <taxon>Trichosporonaceae</taxon>
        <taxon>Vanrija</taxon>
    </lineage>
</organism>
<feature type="compositionally biased region" description="Acidic residues" evidence="1">
    <location>
        <begin position="235"/>
        <end position="249"/>
    </location>
</feature>
<dbReference type="EMBL" id="JBBXJM010000002">
    <property type="protein sequence ID" value="KAL1411812.1"/>
    <property type="molecule type" value="Genomic_DNA"/>
</dbReference>
<sequence>MTSTHPLTHSPVPQPAKKLRPCLSPTRFGRSITVCETQSITVAITSRSSSVASTASSIYTDASEGLGRRPSKSVRWKGEDGSCDVSSYSETWSATEYDRTPLAPPSEEERACVLPARGSRCLSTLWNGKDCDDEAEEESDDVYQPPSPFATPEDSDSDAECDEGDEWSECFARRQMMFARMCPLGGQPQFEGYRSLSQTLTDLLRSVGCDSSDDEAEADDDAATTPRVLHTPVGDNDDAEEDEEDDEPSEDHGFPVTAFPVTGFPVTNPTAFPFSDLFHRLRENSEDSDDPIGTPSLISSADSDGEHSRLASPRGSAVDFLPGGAAVWKGVSPVRVERQLAPATDL</sequence>
<feature type="region of interest" description="Disordered" evidence="1">
    <location>
        <begin position="282"/>
        <end position="316"/>
    </location>
</feature>
<dbReference type="RefSeq" id="XP_069211756.1">
    <property type="nucleotide sequence ID" value="XM_069351370.1"/>
</dbReference>
<proteinExistence type="predicted"/>
<feature type="region of interest" description="Disordered" evidence="1">
    <location>
        <begin position="209"/>
        <end position="260"/>
    </location>
</feature>
<dbReference type="Proteomes" id="UP001565368">
    <property type="component" value="Unassembled WGS sequence"/>
</dbReference>
<name>A0ABR3QBB8_9TREE</name>
<feature type="compositionally biased region" description="Acidic residues" evidence="1">
    <location>
        <begin position="153"/>
        <end position="164"/>
    </location>
</feature>
<feature type="region of interest" description="Disordered" evidence="1">
    <location>
        <begin position="1"/>
        <end position="21"/>
    </location>
</feature>
<feature type="compositionally biased region" description="Acidic residues" evidence="1">
    <location>
        <begin position="132"/>
        <end position="141"/>
    </location>
</feature>
<feature type="compositionally biased region" description="Acidic residues" evidence="1">
    <location>
        <begin position="211"/>
        <end position="222"/>
    </location>
</feature>
<evidence type="ECO:0000313" key="3">
    <source>
        <dbReference type="Proteomes" id="UP001565368"/>
    </source>
</evidence>